<feature type="transmembrane region" description="Helical" evidence="16">
    <location>
        <begin position="332"/>
        <end position="357"/>
    </location>
</feature>
<feature type="transmembrane region" description="Helical" evidence="16">
    <location>
        <begin position="215"/>
        <end position="233"/>
    </location>
</feature>
<organism evidence="17 18">
    <name type="scientific">Candidatus Wildermuthbacteria bacterium RIFCSPHIGHO2_12_FULL_40_12</name>
    <dbReference type="NCBI Taxonomy" id="1802457"/>
    <lineage>
        <taxon>Bacteria</taxon>
        <taxon>Candidatus Wildermuthiibacteriota</taxon>
    </lineage>
</organism>
<evidence type="ECO:0000256" key="16">
    <source>
        <dbReference type="SAM" id="Phobius"/>
    </source>
</evidence>
<evidence type="ECO:0000313" key="18">
    <source>
        <dbReference type="Proteomes" id="UP000177078"/>
    </source>
</evidence>
<keyword evidence="4 16" id="KW-0812">Transmembrane</keyword>
<feature type="transmembrane region" description="Helical" evidence="16">
    <location>
        <begin position="78"/>
        <end position="100"/>
    </location>
</feature>
<gene>
    <name evidence="17" type="ORF">A3F15_02740</name>
</gene>
<name>A0A1G2RBU9_9BACT</name>
<protein>
    <recommendedName>
        <fullName evidence="12">Probable peptidoglycan glycosyltransferase FtsW</fullName>
        <ecNumber evidence="14">2.4.99.28</ecNumber>
    </recommendedName>
    <alternativeName>
        <fullName evidence="13">Cell division protein FtsW</fullName>
    </alternativeName>
    <alternativeName>
        <fullName evidence="10">Cell wall polymerase</fullName>
    </alternativeName>
    <alternativeName>
        <fullName evidence="9">Peptidoglycan polymerase</fullName>
    </alternativeName>
</protein>
<evidence type="ECO:0000256" key="6">
    <source>
        <dbReference type="ARBA" id="ARBA00022984"/>
    </source>
</evidence>
<feature type="transmembrane region" description="Helical" evidence="16">
    <location>
        <begin position="47"/>
        <end position="66"/>
    </location>
</feature>
<accession>A0A1G2RBU9</accession>
<evidence type="ECO:0000256" key="3">
    <source>
        <dbReference type="ARBA" id="ARBA00022679"/>
    </source>
</evidence>
<dbReference type="Proteomes" id="UP000177078">
    <property type="component" value="Unassembled WGS sequence"/>
</dbReference>
<keyword evidence="8 16" id="KW-0472">Membrane</keyword>
<keyword evidence="5" id="KW-0133">Cell shape</keyword>
<comment type="catalytic activity">
    <reaction evidence="15">
        <text>[GlcNAc-(1-&gt;4)-Mur2Ac(oyl-L-Ala-gamma-D-Glu-L-Lys-D-Ala-D-Ala)](n)-di-trans,octa-cis-undecaprenyl diphosphate + beta-D-GlcNAc-(1-&gt;4)-Mur2Ac(oyl-L-Ala-gamma-D-Glu-L-Lys-D-Ala-D-Ala)-di-trans,octa-cis-undecaprenyl diphosphate = [GlcNAc-(1-&gt;4)-Mur2Ac(oyl-L-Ala-gamma-D-Glu-L-Lys-D-Ala-D-Ala)](n+1)-di-trans,octa-cis-undecaprenyl diphosphate + di-trans,octa-cis-undecaprenyl diphosphate + H(+)</text>
        <dbReference type="Rhea" id="RHEA:23708"/>
        <dbReference type="Rhea" id="RHEA-COMP:9602"/>
        <dbReference type="Rhea" id="RHEA-COMP:9603"/>
        <dbReference type="ChEBI" id="CHEBI:15378"/>
        <dbReference type="ChEBI" id="CHEBI:58405"/>
        <dbReference type="ChEBI" id="CHEBI:60033"/>
        <dbReference type="ChEBI" id="CHEBI:78435"/>
        <dbReference type="EC" id="2.4.99.28"/>
    </reaction>
</comment>
<evidence type="ECO:0000256" key="10">
    <source>
        <dbReference type="ARBA" id="ARBA00033270"/>
    </source>
</evidence>
<evidence type="ECO:0000256" key="15">
    <source>
        <dbReference type="ARBA" id="ARBA00049902"/>
    </source>
</evidence>
<sequence>MERKIKKYPDRALIIVCAFMIMIGILVLASVSSVLSYESFQNPFFFLWHQIQAGLIPGIILSFLAFKINLTLIRKASFGLFLLNIALLALVLIPGIGVSYGGAARWLDLKLFTFQPSESLKLTFILYFAALMESRFQSAERFFGATRRGLFKKTPRNLSSKTLFRNSSSLILNLFIFLILFGIIGYFLYSQPDISTLFIISVVGAVIYFTAGSPWWHLVLIMMLGASAFWILIKKVPYGLSRITVFLSQDFDPMGKGYQIKQALIAIGSGGLTGLGLGMSRQKFGFLPEAMSDTIFSVIAEELGFLGGATLVLLFMIFLWRGLEIAKGAPDAFSKLLAIGITSWIIVQAIVNIGSIVKLLPPTGVPLPFISYGGSHLVFELIALGLLLNVSKNRKMV</sequence>
<feature type="transmembrane region" description="Helical" evidence="16">
    <location>
        <begin position="12"/>
        <end position="35"/>
    </location>
</feature>
<dbReference type="EC" id="2.4.99.28" evidence="14"/>
<dbReference type="GO" id="GO:0009252">
    <property type="term" value="P:peptidoglycan biosynthetic process"/>
    <property type="evidence" value="ECO:0007669"/>
    <property type="project" value="UniProtKB-KW"/>
</dbReference>
<evidence type="ECO:0000256" key="8">
    <source>
        <dbReference type="ARBA" id="ARBA00023136"/>
    </source>
</evidence>
<dbReference type="GO" id="GO:0051301">
    <property type="term" value="P:cell division"/>
    <property type="evidence" value="ECO:0007669"/>
    <property type="project" value="InterPro"/>
</dbReference>
<evidence type="ECO:0000256" key="13">
    <source>
        <dbReference type="ARBA" id="ARBA00041418"/>
    </source>
</evidence>
<keyword evidence="7 16" id="KW-1133">Transmembrane helix</keyword>
<feature type="transmembrane region" description="Helical" evidence="16">
    <location>
        <begin position="263"/>
        <end position="280"/>
    </location>
</feature>
<dbReference type="EMBL" id="MHUC01000032">
    <property type="protein sequence ID" value="OHA70330.1"/>
    <property type="molecule type" value="Genomic_DNA"/>
</dbReference>
<keyword evidence="6" id="KW-0573">Peptidoglycan synthesis</keyword>
<keyword evidence="3" id="KW-0808">Transferase</keyword>
<feature type="transmembrane region" description="Helical" evidence="16">
    <location>
        <begin position="194"/>
        <end position="209"/>
    </location>
</feature>
<dbReference type="GO" id="GO:0008360">
    <property type="term" value="P:regulation of cell shape"/>
    <property type="evidence" value="ECO:0007669"/>
    <property type="project" value="UniProtKB-KW"/>
</dbReference>
<dbReference type="GO" id="GO:0005886">
    <property type="term" value="C:plasma membrane"/>
    <property type="evidence" value="ECO:0007669"/>
    <property type="project" value="TreeGrafter"/>
</dbReference>
<dbReference type="InterPro" id="IPR001182">
    <property type="entry name" value="FtsW/RodA"/>
</dbReference>
<evidence type="ECO:0000256" key="2">
    <source>
        <dbReference type="ARBA" id="ARBA00022676"/>
    </source>
</evidence>
<keyword evidence="2" id="KW-0328">Glycosyltransferase</keyword>
<comment type="subcellular location">
    <subcellularLocation>
        <location evidence="1">Membrane</location>
        <topology evidence="1">Multi-pass membrane protein</topology>
    </subcellularLocation>
</comment>
<evidence type="ECO:0000256" key="4">
    <source>
        <dbReference type="ARBA" id="ARBA00022692"/>
    </source>
</evidence>
<dbReference type="Pfam" id="PF01098">
    <property type="entry name" value="FTSW_RODA_SPOVE"/>
    <property type="match status" value="1"/>
</dbReference>
<feature type="transmembrane region" description="Helical" evidence="16">
    <location>
        <begin position="295"/>
        <end position="320"/>
    </location>
</feature>
<dbReference type="PANTHER" id="PTHR30474">
    <property type="entry name" value="CELL CYCLE PROTEIN"/>
    <property type="match status" value="1"/>
</dbReference>
<comment type="similarity">
    <text evidence="11">Belongs to the SEDS family. FtsW subfamily.</text>
</comment>
<reference evidence="17 18" key="1">
    <citation type="journal article" date="2016" name="Nat. Commun.">
        <title>Thousands of microbial genomes shed light on interconnected biogeochemical processes in an aquifer system.</title>
        <authorList>
            <person name="Anantharaman K."/>
            <person name="Brown C.T."/>
            <person name="Hug L.A."/>
            <person name="Sharon I."/>
            <person name="Castelle C.J."/>
            <person name="Probst A.J."/>
            <person name="Thomas B.C."/>
            <person name="Singh A."/>
            <person name="Wilkins M.J."/>
            <person name="Karaoz U."/>
            <person name="Brodie E.L."/>
            <person name="Williams K.H."/>
            <person name="Hubbard S.S."/>
            <person name="Banfield J.F."/>
        </authorList>
    </citation>
    <scope>NUCLEOTIDE SEQUENCE [LARGE SCALE GENOMIC DNA]</scope>
</reference>
<evidence type="ECO:0000256" key="11">
    <source>
        <dbReference type="ARBA" id="ARBA00038053"/>
    </source>
</evidence>
<evidence type="ECO:0000256" key="5">
    <source>
        <dbReference type="ARBA" id="ARBA00022960"/>
    </source>
</evidence>
<proteinExistence type="inferred from homology"/>
<evidence type="ECO:0000256" key="12">
    <source>
        <dbReference type="ARBA" id="ARBA00041185"/>
    </source>
</evidence>
<dbReference type="AlphaFoldDB" id="A0A1G2RBU9"/>
<evidence type="ECO:0000256" key="14">
    <source>
        <dbReference type="ARBA" id="ARBA00044770"/>
    </source>
</evidence>
<evidence type="ECO:0000313" key="17">
    <source>
        <dbReference type="EMBL" id="OHA70330.1"/>
    </source>
</evidence>
<evidence type="ECO:0000256" key="1">
    <source>
        <dbReference type="ARBA" id="ARBA00004141"/>
    </source>
</evidence>
<feature type="transmembrane region" description="Helical" evidence="16">
    <location>
        <begin position="369"/>
        <end position="390"/>
    </location>
</feature>
<dbReference type="PANTHER" id="PTHR30474:SF2">
    <property type="entry name" value="PEPTIDOGLYCAN GLYCOSYLTRANSFERASE FTSW-RELATED"/>
    <property type="match status" value="1"/>
</dbReference>
<evidence type="ECO:0000256" key="9">
    <source>
        <dbReference type="ARBA" id="ARBA00032370"/>
    </source>
</evidence>
<dbReference type="STRING" id="1802457.A3F15_02740"/>
<feature type="transmembrane region" description="Helical" evidence="16">
    <location>
        <begin position="170"/>
        <end position="189"/>
    </location>
</feature>
<dbReference type="GO" id="GO:0032153">
    <property type="term" value="C:cell division site"/>
    <property type="evidence" value="ECO:0007669"/>
    <property type="project" value="TreeGrafter"/>
</dbReference>
<dbReference type="GO" id="GO:0015648">
    <property type="term" value="F:lipid-linked peptidoglycan transporter activity"/>
    <property type="evidence" value="ECO:0007669"/>
    <property type="project" value="TreeGrafter"/>
</dbReference>
<comment type="caution">
    <text evidence="17">The sequence shown here is derived from an EMBL/GenBank/DDBJ whole genome shotgun (WGS) entry which is preliminary data.</text>
</comment>
<evidence type="ECO:0000256" key="7">
    <source>
        <dbReference type="ARBA" id="ARBA00022989"/>
    </source>
</evidence>
<dbReference type="GO" id="GO:0008955">
    <property type="term" value="F:peptidoglycan glycosyltransferase activity"/>
    <property type="evidence" value="ECO:0007669"/>
    <property type="project" value="UniProtKB-EC"/>
</dbReference>